<dbReference type="AlphaFoldDB" id="A0A067KI34"/>
<accession>A0A067KI34</accession>
<name>A0A067KI34_JATCU</name>
<organism evidence="1 2">
    <name type="scientific">Jatropha curcas</name>
    <name type="common">Barbados nut</name>
    <dbReference type="NCBI Taxonomy" id="180498"/>
    <lineage>
        <taxon>Eukaryota</taxon>
        <taxon>Viridiplantae</taxon>
        <taxon>Streptophyta</taxon>
        <taxon>Embryophyta</taxon>
        <taxon>Tracheophyta</taxon>
        <taxon>Spermatophyta</taxon>
        <taxon>Magnoliopsida</taxon>
        <taxon>eudicotyledons</taxon>
        <taxon>Gunneridae</taxon>
        <taxon>Pentapetalae</taxon>
        <taxon>rosids</taxon>
        <taxon>fabids</taxon>
        <taxon>Malpighiales</taxon>
        <taxon>Euphorbiaceae</taxon>
        <taxon>Crotonoideae</taxon>
        <taxon>Jatropheae</taxon>
        <taxon>Jatropha</taxon>
    </lineage>
</organism>
<sequence>MELKGVRSTIRETHRAKRYGAVMSLYVQEQVTQELHNLAFNKCRVELEGTPKLLTLLEANVGLPKDKLRGVVQN</sequence>
<evidence type="ECO:0000313" key="1">
    <source>
        <dbReference type="EMBL" id="KDP35886.1"/>
    </source>
</evidence>
<dbReference type="Proteomes" id="UP000027138">
    <property type="component" value="Unassembled WGS sequence"/>
</dbReference>
<dbReference type="EMBL" id="KK914464">
    <property type="protein sequence ID" value="KDP35886.1"/>
    <property type="molecule type" value="Genomic_DNA"/>
</dbReference>
<evidence type="ECO:0000313" key="2">
    <source>
        <dbReference type="Proteomes" id="UP000027138"/>
    </source>
</evidence>
<proteinExistence type="predicted"/>
<keyword evidence="2" id="KW-1185">Reference proteome</keyword>
<gene>
    <name evidence="1" type="ORF">JCGZ_10456</name>
</gene>
<reference evidence="1 2" key="1">
    <citation type="journal article" date="2014" name="PLoS ONE">
        <title>Global Analysis of Gene Expression Profiles in Physic Nut (Jatropha curcas L.) Seedlings Exposed to Salt Stress.</title>
        <authorList>
            <person name="Zhang L."/>
            <person name="Zhang C."/>
            <person name="Wu P."/>
            <person name="Chen Y."/>
            <person name="Li M."/>
            <person name="Jiang H."/>
            <person name="Wu G."/>
        </authorList>
    </citation>
    <scope>NUCLEOTIDE SEQUENCE [LARGE SCALE GENOMIC DNA]</scope>
    <source>
        <strain evidence="2">cv. GZQX0401</strain>
        <tissue evidence="1">Young leaves</tissue>
    </source>
</reference>
<protein>
    <submittedName>
        <fullName evidence="1">Uncharacterized protein</fullName>
    </submittedName>
</protein>